<dbReference type="GO" id="GO:0016301">
    <property type="term" value="F:kinase activity"/>
    <property type="evidence" value="ECO:0007669"/>
    <property type="project" value="UniProtKB-KW"/>
</dbReference>
<dbReference type="RefSeq" id="WP_110317516.1">
    <property type="nucleotide sequence ID" value="NZ_QJJU01000012.1"/>
</dbReference>
<dbReference type="PANTHER" id="PTHR47829:SF1">
    <property type="entry name" value="HAD FAMILY PHOSPHATASE"/>
    <property type="match status" value="1"/>
</dbReference>
<dbReference type="InterPro" id="IPR041726">
    <property type="entry name" value="ACAD10_11_N"/>
</dbReference>
<dbReference type="OrthoDB" id="3806873at2"/>
<accession>A0A318HDT7</accession>
<evidence type="ECO:0000313" key="2">
    <source>
        <dbReference type="EMBL" id="PXX06809.1"/>
    </source>
</evidence>
<dbReference type="InterPro" id="IPR052898">
    <property type="entry name" value="ACAD10-like"/>
</dbReference>
<feature type="domain" description="Aminoglycoside phosphotransferase" evidence="1">
    <location>
        <begin position="28"/>
        <end position="248"/>
    </location>
</feature>
<evidence type="ECO:0000259" key="1">
    <source>
        <dbReference type="Pfam" id="PF01636"/>
    </source>
</evidence>
<dbReference type="PANTHER" id="PTHR47829">
    <property type="entry name" value="HYDROLASE, PUTATIVE (AFU_ORTHOLOGUE AFUA_1G12880)-RELATED"/>
    <property type="match status" value="1"/>
</dbReference>
<gene>
    <name evidence="2" type="ORF">C8E89_11214</name>
</gene>
<protein>
    <submittedName>
        <fullName evidence="2">Aminoglycoside phosphotransferase (APT) family kinase protein</fullName>
    </submittedName>
</protein>
<organism evidence="2 3">
    <name type="scientific">Mycolicibacterium moriokaense</name>
    <dbReference type="NCBI Taxonomy" id="39691"/>
    <lineage>
        <taxon>Bacteria</taxon>
        <taxon>Bacillati</taxon>
        <taxon>Actinomycetota</taxon>
        <taxon>Actinomycetes</taxon>
        <taxon>Mycobacteriales</taxon>
        <taxon>Mycobacteriaceae</taxon>
        <taxon>Mycolicibacterium</taxon>
    </lineage>
</organism>
<dbReference type="Gene3D" id="3.90.1200.10">
    <property type="match status" value="1"/>
</dbReference>
<dbReference type="PROSITE" id="PS51257">
    <property type="entry name" value="PROKAR_LIPOPROTEIN"/>
    <property type="match status" value="1"/>
</dbReference>
<dbReference type="InterPro" id="IPR011009">
    <property type="entry name" value="Kinase-like_dom_sf"/>
</dbReference>
<dbReference type="Gene3D" id="3.30.200.20">
    <property type="entry name" value="Phosphorylase Kinase, domain 1"/>
    <property type="match status" value="1"/>
</dbReference>
<dbReference type="Proteomes" id="UP000247781">
    <property type="component" value="Unassembled WGS sequence"/>
</dbReference>
<dbReference type="CDD" id="cd05154">
    <property type="entry name" value="ACAD10_11_N-like"/>
    <property type="match status" value="1"/>
</dbReference>
<dbReference type="AlphaFoldDB" id="A0A318HDT7"/>
<dbReference type="SUPFAM" id="SSF56112">
    <property type="entry name" value="Protein kinase-like (PK-like)"/>
    <property type="match status" value="1"/>
</dbReference>
<keyword evidence="2" id="KW-0808">Transferase</keyword>
<name>A0A318HDT7_9MYCO</name>
<keyword evidence="3" id="KW-1185">Reference proteome</keyword>
<dbReference type="InterPro" id="IPR002575">
    <property type="entry name" value="Aminoglycoside_PTrfase"/>
</dbReference>
<dbReference type="Pfam" id="PF01636">
    <property type="entry name" value="APH"/>
    <property type="match status" value="1"/>
</dbReference>
<evidence type="ECO:0000313" key="3">
    <source>
        <dbReference type="Proteomes" id="UP000247781"/>
    </source>
</evidence>
<sequence>MKEVAALENYLDERLGGRVPLIVTAMPGGGSCEIFALDRGDDRWVLRRAPRHASSSTAHDVLREFRILDAVKDEPVRIARPVLCCDDPAVFGSPFYVMARVDGVPVRKAIPLAWATAPGTHGRALDQLIDALAEIHAVDWKRCGLDDFAHPERYLSRQVTRWIGQLESYDGRDLPTARLIGEWLDARRPADQPATLAHGDYKLDNVLFAPDAPPRLLAVVDWEMASIGDPLVDLAWALIFHPGPDGTMPLGMVGEPRFALDELPSGPALVDRYAERSGRNVADIGWYEVFSRWKLAIVLEGSYAKFVRGQSDNPVHELFGPQVDLLLAGASALIERGDA</sequence>
<reference evidence="3" key="1">
    <citation type="submission" date="2018-05" db="EMBL/GenBank/DDBJ databases">
        <authorList>
            <person name="Deangelis K."/>
            <person name="Huntemann M."/>
            <person name="Clum A."/>
            <person name="Pillay M."/>
            <person name="Palaniappan K."/>
            <person name="Varghese N."/>
            <person name="Mikhailova N."/>
            <person name="Stamatis D."/>
            <person name="Reddy T."/>
            <person name="Daum C."/>
            <person name="Shapiro N."/>
            <person name="Ivanova N."/>
            <person name="Kyrpides N."/>
            <person name="Woyke T."/>
        </authorList>
    </citation>
    <scope>NUCLEOTIDE SEQUENCE [LARGE SCALE GENOMIC DNA]</scope>
    <source>
        <strain evidence="3">GAS496</strain>
    </source>
</reference>
<comment type="caution">
    <text evidence="2">The sequence shown here is derived from an EMBL/GenBank/DDBJ whole genome shotgun (WGS) entry which is preliminary data.</text>
</comment>
<proteinExistence type="predicted"/>
<reference evidence="2 3" key="2">
    <citation type="submission" date="2018-06" db="EMBL/GenBank/DDBJ databases">
        <title>Sequencing of bacterial isolates from soil warming experiment in Harvard Forest, Massachusetts, USA.</title>
        <authorList>
            <person name="Deangelis K.PhD."/>
        </authorList>
    </citation>
    <scope>NUCLEOTIDE SEQUENCE [LARGE SCALE GENOMIC DNA]</scope>
    <source>
        <strain evidence="2 3">GAS496</strain>
    </source>
</reference>
<dbReference type="EMBL" id="QJJU01000012">
    <property type="protein sequence ID" value="PXX06809.1"/>
    <property type="molecule type" value="Genomic_DNA"/>
</dbReference>
<keyword evidence="2" id="KW-0418">Kinase</keyword>